<reference evidence="2 3" key="1">
    <citation type="journal article" date="2019" name="Commun. Biol.">
        <title>The bagworm genome reveals a unique fibroin gene that provides high tensile strength.</title>
        <authorList>
            <person name="Kono N."/>
            <person name="Nakamura H."/>
            <person name="Ohtoshi R."/>
            <person name="Tomita M."/>
            <person name="Numata K."/>
            <person name="Arakawa K."/>
        </authorList>
    </citation>
    <scope>NUCLEOTIDE SEQUENCE [LARGE SCALE GENOMIC DNA]</scope>
</reference>
<evidence type="ECO:0000313" key="2">
    <source>
        <dbReference type="EMBL" id="GBP52528.1"/>
    </source>
</evidence>
<proteinExistence type="predicted"/>
<organism evidence="2 3">
    <name type="scientific">Eumeta variegata</name>
    <name type="common">Bagworm moth</name>
    <name type="synonym">Eumeta japonica</name>
    <dbReference type="NCBI Taxonomy" id="151549"/>
    <lineage>
        <taxon>Eukaryota</taxon>
        <taxon>Metazoa</taxon>
        <taxon>Ecdysozoa</taxon>
        <taxon>Arthropoda</taxon>
        <taxon>Hexapoda</taxon>
        <taxon>Insecta</taxon>
        <taxon>Pterygota</taxon>
        <taxon>Neoptera</taxon>
        <taxon>Endopterygota</taxon>
        <taxon>Lepidoptera</taxon>
        <taxon>Glossata</taxon>
        <taxon>Ditrysia</taxon>
        <taxon>Tineoidea</taxon>
        <taxon>Psychidae</taxon>
        <taxon>Oiketicinae</taxon>
        <taxon>Eumeta</taxon>
    </lineage>
</organism>
<dbReference type="EMBL" id="BGZK01000605">
    <property type="protein sequence ID" value="GBP52528.1"/>
    <property type="molecule type" value="Genomic_DNA"/>
</dbReference>
<protein>
    <submittedName>
        <fullName evidence="2">Uncharacterized protein</fullName>
    </submittedName>
</protein>
<evidence type="ECO:0000313" key="3">
    <source>
        <dbReference type="Proteomes" id="UP000299102"/>
    </source>
</evidence>
<evidence type="ECO:0000256" key="1">
    <source>
        <dbReference type="SAM" id="MobiDB-lite"/>
    </source>
</evidence>
<gene>
    <name evidence="2" type="ORF">EVAR_39050_1</name>
</gene>
<comment type="caution">
    <text evidence="2">The sequence shown here is derived from an EMBL/GenBank/DDBJ whole genome shotgun (WGS) entry which is preliminary data.</text>
</comment>
<feature type="region of interest" description="Disordered" evidence="1">
    <location>
        <begin position="107"/>
        <end position="138"/>
    </location>
</feature>
<name>A0A4C1WM92_EUMVA</name>
<dbReference type="Proteomes" id="UP000299102">
    <property type="component" value="Unassembled WGS sequence"/>
</dbReference>
<keyword evidence="3" id="KW-1185">Reference proteome</keyword>
<sequence>MLPLLSRRARDFASRPTTRRMDDLLVTPRSTFTPRPYFESEQAFACCNLVCECIRLSRPERILARSHPRYGAFVTFAASFCAKLGRENERVTAEFAQDANWPICSWKEKKNREPGSGPKLKTEPGSKRSVGLGLESRA</sequence>
<accession>A0A4C1WM92</accession>
<dbReference type="AlphaFoldDB" id="A0A4C1WM92"/>